<keyword evidence="1" id="KW-0378">Hydrolase</keyword>
<comment type="caution">
    <text evidence="1">The sequence shown here is derived from an EMBL/GenBank/DDBJ whole genome shotgun (WGS) entry which is preliminary data.</text>
</comment>
<protein>
    <submittedName>
        <fullName evidence="1">ATP-dependent DNA helicase q5</fullName>
    </submittedName>
</protein>
<gene>
    <name evidence="1" type="ORF">KPL71_015792</name>
</gene>
<name>A0ACB8KLY1_CITSI</name>
<dbReference type="Proteomes" id="UP000829398">
    <property type="component" value="Chromosome 5"/>
</dbReference>
<keyword evidence="1" id="KW-0347">Helicase</keyword>
<organism evidence="1 2">
    <name type="scientific">Citrus sinensis</name>
    <name type="common">Sweet orange</name>
    <name type="synonym">Citrus aurantium var. sinensis</name>
    <dbReference type="NCBI Taxonomy" id="2711"/>
    <lineage>
        <taxon>Eukaryota</taxon>
        <taxon>Viridiplantae</taxon>
        <taxon>Streptophyta</taxon>
        <taxon>Embryophyta</taxon>
        <taxon>Tracheophyta</taxon>
        <taxon>Spermatophyta</taxon>
        <taxon>Magnoliopsida</taxon>
        <taxon>eudicotyledons</taxon>
        <taxon>Gunneridae</taxon>
        <taxon>Pentapetalae</taxon>
        <taxon>rosids</taxon>
        <taxon>malvids</taxon>
        <taxon>Sapindales</taxon>
        <taxon>Rutaceae</taxon>
        <taxon>Aurantioideae</taxon>
        <taxon>Citrus</taxon>
    </lineage>
</organism>
<keyword evidence="1" id="KW-0067">ATP-binding</keyword>
<evidence type="ECO:0000313" key="2">
    <source>
        <dbReference type="Proteomes" id="UP000829398"/>
    </source>
</evidence>
<dbReference type="EMBL" id="CM039174">
    <property type="protein sequence ID" value="KAH9755467.1"/>
    <property type="molecule type" value="Genomic_DNA"/>
</dbReference>
<accession>A0ACB8KLY1</accession>
<keyword evidence="1" id="KW-0547">Nucleotide-binding</keyword>
<proteinExistence type="predicted"/>
<reference evidence="2" key="1">
    <citation type="journal article" date="2023" name="Hortic. Res.">
        <title>A chromosome-level phased genome enabling allele-level studies in sweet orange: a case study on citrus Huanglongbing tolerance.</title>
        <authorList>
            <person name="Wu B."/>
            <person name="Yu Q."/>
            <person name="Deng Z."/>
            <person name="Duan Y."/>
            <person name="Luo F."/>
            <person name="Gmitter F. Jr."/>
        </authorList>
    </citation>
    <scope>NUCLEOTIDE SEQUENCE [LARGE SCALE GENOMIC DNA]</scope>
    <source>
        <strain evidence="2">cv. Valencia</strain>
    </source>
</reference>
<sequence length="1594" mass="178133">MDCHDFEFEKARLLSLALEFGFDQESANKSLNRLISLYGDDGQDFISVEHCGDDFIATLAETMQDSEEWDDLQAMESEACGALNNMFDKRVIDNNQANDNDNSRKYIDILDDSPEPKRRPTLMELDSLSDTEDLDFTIPKQKDAILNLSSCPDGRSQIFTPSSVKHSSKSVDCKSGVSTSSASSVSNKKRSSLISDNEHGTLSFEELQALDDMEFANVVIFGNRAFRPLQHQACKASVAKQDCFVLLPTGGGKSLCYQLPATLKSGVTVVISPLLSLIQDQIITLNLKFGIPATFLNSQQTVSQAAAVLQELRQGLVLSQHYFLHQLIFVLTCASRKDKPSCKLLYVTPERIVGNQSFSEVLKCLHRKRQLAGFVVDEAHCVSQWGHDFRPDYRGLGLLKQNFPDVPVMALTATATQSVRLDILKALRIPHALVLETSFDRPNLKYEVIGKSKEALKQIGQLIKDRFKDQCGIIYCLSKNECVEVSNFLNQKCKIKTVYYHAGLAARQRVVVQKKWHTGDVQIVCATIAFGMGIDKPDVRFVIHNTLSKSIESYYQESGRAGRDNLPSVCIVLYQKKDFSRVVCMLRNGQGFKSEAFKTAMAQAKKMQQYCEQKARVLLSGILHLKGFWHDDGLNLGCLFHYMYPFELCLEFINASVIKLECFLFLVQWLFLVLLLDEMMEAEKKRSKGGFLQLFDWNGKSRKKLFSNNSELDGEPKKGKENVGTMAKSLLQVIEVDESRASSSNKGSGDFNCASSVTSDEGYGTRAPGVVARLMGLDSLPTSNVPELSSVPYLDLQSLGTSRYDRSIPNLCSENHPVDFPNIPGKEWISNPVESRPHKVHNRPIERFQTEMLPPKSAKSISITHHKLLSPIKNPGIAPSRNTAYIVEAAAKIIEASPQATTKGKRPSVVSPAPLRIWDFKDKMEAKHRASRPQIKSNESVAIKYTKGQHHNQSHRETDCTSAVKASVNVENRNPENMRKKGKSDTMAVQAKVNVLRRDVSASSSISGRSSMNQKEKSAVKGNQFHKSPKDSQRTAQKGTPTNRTNNVLRQNNQKQNHILNKDGSNLKACVINQQVRKLKSTSGSIGPNRTVSKAVANSETGSRRTGLTTNDTRKELSSSKAKNSSQKKQSANADSMSVESTDNEMKKDKRSIKCNIAIEGGMTRAADNRKTGMDVVSFTFSSPIRSRPDTESSGRVMRTNNCFNIDHFGDNNQLYLRNISSSSPWLNIIGGNALSVLLEQKLMELTCKVDSSHCNVIREGTSGLAASTLPDSMPTSSIVTAEEGQRLQVHLDNSNSDITDNSCSTSNDNSALSINPKWQSQQSEEMERQSSSSYCKENGREFDCEHSSSVSSLEHSYTTLNCSDIRNSTNDCKQVSLSQEIEPAWLPTDVSLSMDCETELSDSATSISVGNTGKKHMTRTFSLIDEIESSNWEFEYLRELLDNAELTINKFALGQTNQVITPSLFNQLENQENKLGRNIDEYSKLGRKVLFNYVCECLDFKCQQLFVGSCRGWAKWVTLFQRKDWLAEELYKGLLCWKSMRDLMLDELVDKDMSSQHGKWLDFDTEAFEEGVEIESRILTSLVDELVYDFLLV</sequence>
<evidence type="ECO:0000313" key="1">
    <source>
        <dbReference type="EMBL" id="KAH9755467.1"/>
    </source>
</evidence>
<keyword evidence="2" id="KW-1185">Reference proteome</keyword>